<dbReference type="PANTHER" id="PTHR43004">
    <property type="entry name" value="TRK SYSTEM POTASSIUM UPTAKE PROTEIN"/>
    <property type="match status" value="1"/>
</dbReference>
<sequence length="480" mass="51841">MEDAVHDVVVVGAGPTGLMAAYELALAGVSCTIVDKRGSESNVTRAFGLHARALELLDARGVGDELVAGGNPLRTVYPAYASRVDFGRLDTRYPMLLLVPQNGTEKLLQQRAAELGVQIRRNANVVGLSQDAESVRLRLEDGGELAARYVIGADGAHSAVRDLVDVGFAGATYSLPMLLADVRIPTSEPPPITQVGTQGVVVTLPFGDGWFRVGAWLREEQNDPGFALIREAFRRIAGTDYGMSEPRWFSRFVAERRQAHSYRSGRVFLTGDAAHVNSPIGGQGMNTGIQDAINLGWKLAAALHGWAPPWLLDTYHAERHPVGSAVLAMTDHLTGLVLSGSRVRLEISRRIMAPLLHTGPGRRRILGRLSGLEFAYPPGEPDAHPLAGRRASDGPTDAGRLYEVLRAGTFVLLSDEGVPTPWRNRVRHARPLESTRPEATLIRPDGYVAWAGDHTGIEAALVKWCGPADHTNREGNRAAA</sequence>
<name>A0ABP7CEH2_9ACTN</name>
<keyword evidence="3" id="KW-0274">FAD</keyword>
<keyword evidence="2" id="KW-0285">Flavoprotein</keyword>
<gene>
    <name evidence="5" type="ORF">GCM10022224_056750</name>
</gene>
<comment type="cofactor">
    <cofactor evidence="1">
        <name>FAD</name>
        <dbReference type="ChEBI" id="CHEBI:57692"/>
    </cofactor>
</comment>
<evidence type="ECO:0000259" key="4">
    <source>
        <dbReference type="Pfam" id="PF01494"/>
    </source>
</evidence>
<dbReference type="SUPFAM" id="SSF51905">
    <property type="entry name" value="FAD/NAD(P)-binding domain"/>
    <property type="match status" value="1"/>
</dbReference>
<evidence type="ECO:0000256" key="3">
    <source>
        <dbReference type="ARBA" id="ARBA00022827"/>
    </source>
</evidence>
<evidence type="ECO:0000256" key="1">
    <source>
        <dbReference type="ARBA" id="ARBA00001974"/>
    </source>
</evidence>
<feature type="domain" description="FAD-binding" evidence="4">
    <location>
        <begin position="7"/>
        <end position="328"/>
    </location>
</feature>
<proteinExistence type="predicted"/>
<dbReference type="Gene3D" id="3.40.30.120">
    <property type="match status" value="1"/>
</dbReference>
<evidence type="ECO:0000256" key="2">
    <source>
        <dbReference type="ARBA" id="ARBA00022630"/>
    </source>
</evidence>
<dbReference type="PANTHER" id="PTHR43004:SF19">
    <property type="entry name" value="BINDING MONOOXYGENASE, PUTATIVE (JCVI)-RELATED"/>
    <property type="match status" value="1"/>
</dbReference>
<dbReference type="PRINTS" id="PR00420">
    <property type="entry name" value="RNGMNOXGNASE"/>
</dbReference>
<dbReference type="InterPro" id="IPR002938">
    <property type="entry name" value="FAD-bd"/>
</dbReference>
<dbReference type="EMBL" id="BAAAZP010000101">
    <property type="protein sequence ID" value="GAA3684666.1"/>
    <property type="molecule type" value="Genomic_DNA"/>
</dbReference>
<dbReference type="Pfam" id="PF01494">
    <property type="entry name" value="FAD_binding_3"/>
    <property type="match status" value="1"/>
</dbReference>
<dbReference type="Proteomes" id="UP001500902">
    <property type="component" value="Unassembled WGS sequence"/>
</dbReference>
<dbReference type="Gene3D" id="3.30.70.2450">
    <property type="match status" value="1"/>
</dbReference>
<protein>
    <submittedName>
        <fullName evidence="5">FAD-dependent monooxygenase</fullName>
    </submittedName>
</protein>
<dbReference type="InterPro" id="IPR036188">
    <property type="entry name" value="FAD/NAD-bd_sf"/>
</dbReference>
<keyword evidence="5" id="KW-0560">Oxidoreductase</keyword>
<dbReference type="InterPro" id="IPR050641">
    <property type="entry name" value="RIFMO-like"/>
</dbReference>
<dbReference type="GO" id="GO:0004497">
    <property type="term" value="F:monooxygenase activity"/>
    <property type="evidence" value="ECO:0007669"/>
    <property type="project" value="UniProtKB-KW"/>
</dbReference>
<evidence type="ECO:0000313" key="6">
    <source>
        <dbReference type="Proteomes" id="UP001500902"/>
    </source>
</evidence>
<keyword evidence="5" id="KW-0503">Monooxygenase</keyword>
<reference evidence="6" key="1">
    <citation type="journal article" date="2019" name="Int. J. Syst. Evol. Microbiol.">
        <title>The Global Catalogue of Microorganisms (GCM) 10K type strain sequencing project: providing services to taxonomists for standard genome sequencing and annotation.</title>
        <authorList>
            <consortium name="The Broad Institute Genomics Platform"/>
            <consortium name="The Broad Institute Genome Sequencing Center for Infectious Disease"/>
            <person name="Wu L."/>
            <person name="Ma J."/>
        </authorList>
    </citation>
    <scope>NUCLEOTIDE SEQUENCE [LARGE SCALE GENOMIC DNA]</scope>
    <source>
        <strain evidence="6">JCM 16904</strain>
    </source>
</reference>
<evidence type="ECO:0000313" key="5">
    <source>
        <dbReference type="EMBL" id="GAA3684666.1"/>
    </source>
</evidence>
<comment type="caution">
    <text evidence="5">The sequence shown here is derived from an EMBL/GenBank/DDBJ whole genome shotgun (WGS) entry which is preliminary data.</text>
</comment>
<accession>A0ABP7CEH2</accession>
<organism evidence="5 6">
    <name type="scientific">Nonomuraea antimicrobica</name>
    <dbReference type="NCBI Taxonomy" id="561173"/>
    <lineage>
        <taxon>Bacteria</taxon>
        <taxon>Bacillati</taxon>
        <taxon>Actinomycetota</taxon>
        <taxon>Actinomycetes</taxon>
        <taxon>Streptosporangiales</taxon>
        <taxon>Streptosporangiaceae</taxon>
        <taxon>Nonomuraea</taxon>
    </lineage>
</organism>
<dbReference type="Gene3D" id="3.50.50.60">
    <property type="entry name" value="FAD/NAD(P)-binding domain"/>
    <property type="match status" value="2"/>
</dbReference>
<dbReference type="Pfam" id="PF21274">
    <property type="entry name" value="Rng_hyd_C"/>
    <property type="match status" value="1"/>
</dbReference>
<keyword evidence="6" id="KW-1185">Reference proteome</keyword>